<comment type="catalytic activity">
    <reaction evidence="9">
        <text>adenosine 2',5'-bisphosphate + H2O = AMP + phosphate</text>
        <dbReference type="Rhea" id="RHEA:77643"/>
        <dbReference type="ChEBI" id="CHEBI:15377"/>
        <dbReference type="ChEBI" id="CHEBI:43474"/>
        <dbReference type="ChEBI" id="CHEBI:194156"/>
        <dbReference type="ChEBI" id="CHEBI:456215"/>
        <dbReference type="EC" id="3.1.3.7"/>
    </reaction>
    <physiologicalReaction direction="left-to-right" evidence="9">
        <dbReference type="Rhea" id="RHEA:77644"/>
    </physiologicalReaction>
</comment>
<dbReference type="GO" id="GO:0000166">
    <property type="term" value="F:nucleotide binding"/>
    <property type="evidence" value="ECO:0007669"/>
    <property type="project" value="UniProtKB-KW"/>
</dbReference>
<evidence type="ECO:0000256" key="12">
    <source>
        <dbReference type="ARBA" id="ARBA00054450"/>
    </source>
</evidence>
<comment type="catalytic activity">
    <reaction evidence="11">
        <text>3'-phosphoadenylyl sulfate + H2O = adenosine 5'-phosphosulfate + phosphate</text>
        <dbReference type="Rhea" id="RHEA:77639"/>
        <dbReference type="ChEBI" id="CHEBI:15377"/>
        <dbReference type="ChEBI" id="CHEBI:43474"/>
        <dbReference type="ChEBI" id="CHEBI:58243"/>
        <dbReference type="ChEBI" id="CHEBI:58339"/>
        <dbReference type="EC" id="3.1.3.7"/>
    </reaction>
    <physiologicalReaction direction="left-to-right" evidence="11">
        <dbReference type="Rhea" id="RHEA:77640"/>
    </physiologicalReaction>
</comment>
<evidence type="ECO:0000256" key="10">
    <source>
        <dbReference type="ARBA" id="ARBA00044479"/>
    </source>
</evidence>
<dbReference type="GO" id="GO:0046872">
    <property type="term" value="F:metal ion binding"/>
    <property type="evidence" value="ECO:0007669"/>
    <property type="project" value="UniProtKB-UniRule"/>
</dbReference>
<keyword evidence="5 13" id="KW-0479">Metal-binding</keyword>
<dbReference type="FunFam" id="3.40.190.80:FF:000003">
    <property type="entry name" value="PAP-specific phosphatase HAL2-like"/>
    <property type="match status" value="1"/>
</dbReference>
<dbReference type="GO" id="GO:0008441">
    <property type="term" value="F:3'(2'),5'-bisphosphate nucleotidase activity"/>
    <property type="evidence" value="ECO:0007669"/>
    <property type="project" value="UniProtKB-UniRule"/>
</dbReference>
<dbReference type="NCBIfam" id="TIGR01330">
    <property type="entry name" value="bisphos_HAL2"/>
    <property type="match status" value="1"/>
</dbReference>
<feature type="binding site" evidence="13">
    <location>
        <position position="143"/>
    </location>
    <ligand>
        <name>Mg(2+)</name>
        <dbReference type="ChEBI" id="CHEBI:18420"/>
        <label>1</label>
        <note>catalytic</note>
    </ligand>
</feature>
<dbReference type="PROSITE" id="PS00629">
    <property type="entry name" value="IMP_1"/>
    <property type="match status" value="1"/>
</dbReference>
<evidence type="ECO:0000256" key="9">
    <source>
        <dbReference type="ARBA" id="ARBA00044466"/>
    </source>
</evidence>
<sequence>MSTPHAYLKELEVAIVAVKRASLLTKHLSDTIVQTAKSGTLTKDDKSPVTVGDFALQAIINNAIKSNFPDDEIVGEEDSLELRENGDLARQVSELIAKIQKETAEYDDVVGQLSSPDEIYKSIDFGDSKGGSSGRFWALDPIDGTKGFLRGDQFAVCLALIEDGQVVLGVIGCPNLAQHIVSNKEHSGVVGGLYSAIKGVGSYYSELFTSGFVPLEKQKRISMKTHSDPRELKVVEGVEKGHSSHSTQAQIKAQLGFDPETVAQQTINLDSQVKYCVLASGQADIYLRLPISDTYREKIWDHAAGNVLVYEAGGQVGDVTGKPLDFGKGRTLDSQGVIAANREIFPKVIEAVKEITK</sequence>
<dbReference type="AlphaFoldDB" id="A0A367XZA1"/>
<dbReference type="Gene3D" id="3.40.190.80">
    <property type="match status" value="1"/>
</dbReference>
<dbReference type="GO" id="GO:0000103">
    <property type="term" value="P:sulfate assimilation"/>
    <property type="evidence" value="ECO:0007669"/>
    <property type="project" value="TreeGrafter"/>
</dbReference>
<evidence type="ECO:0000256" key="5">
    <source>
        <dbReference type="ARBA" id="ARBA00022723"/>
    </source>
</evidence>
<accession>A0A367XZA1</accession>
<dbReference type="OrthoDB" id="411145at2759"/>
<gene>
    <name evidence="15" type="primary">HAL22</name>
    <name evidence="15" type="ORF">Cantr_06957</name>
</gene>
<proteinExistence type="inferred from homology"/>
<dbReference type="PANTHER" id="PTHR43200">
    <property type="entry name" value="PHOSPHATASE"/>
    <property type="match status" value="1"/>
</dbReference>
<feature type="binding site" evidence="13">
    <location>
        <position position="301"/>
    </location>
    <ligand>
        <name>Mg(2+)</name>
        <dbReference type="ChEBI" id="CHEBI:18420"/>
        <label>1</label>
        <note>catalytic</note>
    </ligand>
</feature>
<dbReference type="FunFam" id="3.30.540.10:FF:000015">
    <property type="entry name" value="3',5'-bisphosphate nucleotidase"/>
    <property type="match status" value="1"/>
</dbReference>
<dbReference type="InterPro" id="IPR020583">
    <property type="entry name" value="Inositol_monoP_metal-BS"/>
</dbReference>
<evidence type="ECO:0000256" key="14">
    <source>
        <dbReference type="RuleBase" id="RU368076"/>
    </source>
</evidence>
<evidence type="ECO:0000313" key="15">
    <source>
        <dbReference type="EMBL" id="RCK58101.1"/>
    </source>
</evidence>
<dbReference type="PROSITE" id="PS00630">
    <property type="entry name" value="IMP_2"/>
    <property type="match status" value="1"/>
</dbReference>
<feature type="binding site" evidence="13">
    <location>
        <position position="76"/>
    </location>
    <ligand>
        <name>Mg(2+)</name>
        <dbReference type="ChEBI" id="CHEBI:18420"/>
        <label>1</label>
        <note>catalytic</note>
    </ligand>
</feature>
<name>A0A367XZA1_9ASCO</name>
<evidence type="ECO:0000256" key="13">
    <source>
        <dbReference type="PIRSR" id="PIRSR600760-2"/>
    </source>
</evidence>
<comment type="cofactor">
    <cofactor evidence="1 13 14">
        <name>Mg(2+)</name>
        <dbReference type="ChEBI" id="CHEBI:18420"/>
    </cofactor>
</comment>
<comment type="catalytic activity">
    <reaction evidence="10">
        <text>adenosine 3',5'-bisphosphate + H2O = AMP + phosphate</text>
        <dbReference type="Rhea" id="RHEA:10040"/>
        <dbReference type="ChEBI" id="CHEBI:15377"/>
        <dbReference type="ChEBI" id="CHEBI:43474"/>
        <dbReference type="ChEBI" id="CHEBI:58343"/>
        <dbReference type="ChEBI" id="CHEBI:456215"/>
        <dbReference type="EC" id="3.1.3.7"/>
    </reaction>
    <physiologicalReaction direction="left-to-right" evidence="10">
        <dbReference type="Rhea" id="RHEA:10041"/>
    </physiologicalReaction>
</comment>
<dbReference type="InterPro" id="IPR006239">
    <property type="entry name" value="DPNP"/>
</dbReference>
<comment type="function">
    <text evidence="12">Phosphatase that converts adenosine 3'-phosphate 5'-phosphosulfate (PAPS) to adenosine 5'-phosphosulfate (APS) and 3'(2')-phosphoadenosine 5'-phosphate (PAP) to AMP. Regulates the flux of sulfur in the sulfur-activation pathway by converting PAPS to APS. Involved in salt tolerance.</text>
</comment>
<feature type="binding site" evidence="13">
    <location>
        <position position="140"/>
    </location>
    <ligand>
        <name>Mg(2+)</name>
        <dbReference type="ChEBI" id="CHEBI:18420"/>
        <label>1</label>
        <note>catalytic</note>
    </ligand>
</feature>
<keyword evidence="7 14" id="KW-0378">Hydrolase</keyword>
<feature type="binding site" evidence="13">
    <location>
        <position position="142"/>
    </location>
    <ligand>
        <name>Mg(2+)</name>
        <dbReference type="ChEBI" id="CHEBI:18420"/>
        <label>1</label>
        <note>catalytic</note>
    </ligand>
</feature>
<dbReference type="GO" id="GO:0043647">
    <property type="term" value="P:inositol phosphate metabolic process"/>
    <property type="evidence" value="ECO:0007669"/>
    <property type="project" value="UniProtKB-UniRule"/>
</dbReference>
<dbReference type="EMBL" id="QLNQ01000028">
    <property type="protein sequence ID" value="RCK58101.1"/>
    <property type="molecule type" value="Genomic_DNA"/>
</dbReference>
<dbReference type="InterPro" id="IPR020550">
    <property type="entry name" value="Inositol_monophosphatase_CS"/>
</dbReference>
<evidence type="ECO:0000256" key="3">
    <source>
        <dbReference type="ARBA" id="ARBA00012633"/>
    </source>
</evidence>
<dbReference type="InterPro" id="IPR051090">
    <property type="entry name" value="Inositol_monoP_superfamily"/>
</dbReference>
<evidence type="ECO:0000256" key="2">
    <source>
        <dbReference type="ARBA" id="ARBA00009759"/>
    </source>
</evidence>
<dbReference type="Pfam" id="PF00459">
    <property type="entry name" value="Inositol_P"/>
    <property type="match status" value="1"/>
</dbReference>
<dbReference type="PANTHER" id="PTHR43200:SF6">
    <property type="entry name" value="3'(2'),5'-BISPHOSPHATE NUCLEOTIDASE"/>
    <property type="match status" value="1"/>
</dbReference>
<dbReference type="GO" id="GO:0016078">
    <property type="term" value="P:tRNA decay"/>
    <property type="evidence" value="ECO:0007669"/>
    <property type="project" value="UniProtKB-ARBA"/>
</dbReference>
<evidence type="ECO:0000256" key="4">
    <source>
        <dbReference type="ARBA" id="ARBA00022605"/>
    </source>
</evidence>
<dbReference type="GO" id="GO:0008652">
    <property type="term" value="P:amino acid biosynthetic process"/>
    <property type="evidence" value="ECO:0007669"/>
    <property type="project" value="UniProtKB-KW"/>
</dbReference>
<evidence type="ECO:0000256" key="1">
    <source>
        <dbReference type="ARBA" id="ARBA00001946"/>
    </source>
</evidence>
<evidence type="ECO:0000256" key="7">
    <source>
        <dbReference type="ARBA" id="ARBA00022801"/>
    </source>
</evidence>
<dbReference type="STRING" id="5486.A0A367XZA1"/>
<dbReference type="CDD" id="cd01517">
    <property type="entry name" value="PAP_phosphatase"/>
    <property type="match status" value="1"/>
</dbReference>
<dbReference type="GO" id="GO:0046854">
    <property type="term" value="P:phosphatidylinositol phosphate biosynthetic process"/>
    <property type="evidence" value="ECO:0007669"/>
    <property type="project" value="InterPro"/>
</dbReference>
<keyword evidence="6" id="KW-0547">Nucleotide-binding</keyword>
<comment type="function">
    <text evidence="14">Converts adenosine 3'-phosphate 5'-phosphosulfate (PAPS) to adenosine 5'-phosphosulfate (APS) and 3'(2')-phosphoadenosine 5'-phosphate (PAP) to AMP.</text>
</comment>
<dbReference type="Proteomes" id="UP000253472">
    <property type="component" value="Unassembled WGS sequence"/>
</dbReference>
<keyword evidence="16" id="KW-1185">Reference proteome</keyword>
<evidence type="ECO:0000256" key="8">
    <source>
        <dbReference type="ARBA" id="ARBA00022842"/>
    </source>
</evidence>
<evidence type="ECO:0000313" key="16">
    <source>
        <dbReference type="Proteomes" id="UP000253472"/>
    </source>
</evidence>
<reference evidence="15 16" key="1">
    <citation type="submission" date="2018-06" db="EMBL/GenBank/DDBJ databases">
        <title>Whole genome sequencing of Candida tropicalis (genome annotated by CSBL at Korea University).</title>
        <authorList>
            <person name="Ahn J."/>
        </authorList>
    </citation>
    <scope>NUCLEOTIDE SEQUENCE [LARGE SCALE GENOMIC DNA]</scope>
    <source>
        <strain evidence="15 16">ATCC 20962</strain>
    </source>
</reference>
<dbReference type="EC" id="3.1.3.7" evidence="3 14"/>
<evidence type="ECO:0000256" key="11">
    <source>
        <dbReference type="ARBA" id="ARBA00044484"/>
    </source>
</evidence>
<protein>
    <recommendedName>
        <fullName evidence="3 14">3'(2'),5'-bisphosphate nucleotidase</fullName>
        <ecNumber evidence="3 14">3.1.3.7</ecNumber>
    </recommendedName>
</protein>
<evidence type="ECO:0000256" key="6">
    <source>
        <dbReference type="ARBA" id="ARBA00022741"/>
    </source>
</evidence>
<dbReference type="Gene3D" id="3.30.540.10">
    <property type="entry name" value="Fructose-1,6-Bisphosphatase, subunit A, domain 1"/>
    <property type="match status" value="1"/>
</dbReference>
<dbReference type="SUPFAM" id="SSF56655">
    <property type="entry name" value="Carbohydrate phosphatase"/>
    <property type="match status" value="1"/>
</dbReference>
<organism evidence="15 16">
    <name type="scientific">Candida viswanathii</name>
    <dbReference type="NCBI Taxonomy" id="5486"/>
    <lineage>
        <taxon>Eukaryota</taxon>
        <taxon>Fungi</taxon>
        <taxon>Dikarya</taxon>
        <taxon>Ascomycota</taxon>
        <taxon>Saccharomycotina</taxon>
        <taxon>Pichiomycetes</taxon>
        <taxon>Debaryomycetaceae</taxon>
        <taxon>Candida/Lodderomyces clade</taxon>
        <taxon>Candida</taxon>
    </lineage>
</organism>
<keyword evidence="8 13" id="KW-0460">Magnesium</keyword>
<keyword evidence="4" id="KW-0028">Amino-acid biosynthesis</keyword>
<comment type="similarity">
    <text evidence="2 14">Belongs to the inositol monophosphatase superfamily.</text>
</comment>
<dbReference type="InterPro" id="IPR000760">
    <property type="entry name" value="Inositol_monophosphatase-like"/>
</dbReference>
<comment type="caution">
    <text evidence="15">The sequence shown here is derived from an EMBL/GenBank/DDBJ whole genome shotgun (WGS) entry which is preliminary data.</text>
</comment>